<sequence length="116" mass="13206">MCDEPAHDADNSSDESWGEAVIRSILHQSCEAPQELTWDKYSLEPRSMLIRTLLTAILPLGDGSLRRHVINVRVCERCLCKDVCFQYLLIISRTFTSQNMKADNEEKTLTRTSSAM</sequence>
<gene>
    <name evidence="1" type="ORF">TPSB3V08_LOCUS5867</name>
</gene>
<evidence type="ECO:0000313" key="1">
    <source>
        <dbReference type="EMBL" id="CAD7407401.1"/>
    </source>
</evidence>
<reference evidence="1" key="1">
    <citation type="submission" date="2020-11" db="EMBL/GenBank/DDBJ databases">
        <authorList>
            <person name="Tran Van P."/>
        </authorList>
    </citation>
    <scope>NUCLEOTIDE SEQUENCE</scope>
</reference>
<protein>
    <submittedName>
        <fullName evidence="1">Uncharacterized protein</fullName>
    </submittedName>
</protein>
<organism evidence="1">
    <name type="scientific">Timema poppense</name>
    <name type="common">Walking stick</name>
    <dbReference type="NCBI Taxonomy" id="170557"/>
    <lineage>
        <taxon>Eukaryota</taxon>
        <taxon>Metazoa</taxon>
        <taxon>Ecdysozoa</taxon>
        <taxon>Arthropoda</taxon>
        <taxon>Hexapoda</taxon>
        <taxon>Insecta</taxon>
        <taxon>Pterygota</taxon>
        <taxon>Neoptera</taxon>
        <taxon>Polyneoptera</taxon>
        <taxon>Phasmatodea</taxon>
        <taxon>Timematodea</taxon>
        <taxon>Timematoidea</taxon>
        <taxon>Timematidae</taxon>
        <taxon>Timema</taxon>
    </lineage>
</organism>
<name>A0A7R9H4E1_TIMPO</name>
<dbReference type="AlphaFoldDB" id="A0A7R9H4E1"/>
<dbReference type="EMBL" id="OD003252">
    <property type="protein sequence ID" value="CAD7407401.1"/>
    <property type="molecule type" value="Genomic_DNA"/>
</dbReference>
<accession>A0A7R9H4E1</accession>
<proteinExistence type="predicted"/>